<dbReference type="InterPro" id="IPR011664">
    <property type="entry name" value="Abi_system_AbiD/AbiF-like"/>
</dbReference>
<evidence type="ECO:0000313" key="1">
    <source>
        <dbReference type="EMBL" id="SCB05850.1"/>
    </source>
</evidence>
<proteinExistence type="predicted"/>
<dbReference type="RefSeq" id="WP_003479771.1">
    <property type="nucleotide sequence ID" value="NZ_LT604072.1"/>
</dbReference>
<organism evidence="1 2">
    <name type="scientific">Xanthomonas translucens pv. translucens DSM 18974</name>
    <dbReference type="NCBI Taxonomy" id="1261556"/>
    <lineage>
        <taxon>Bacteria</taxon>
        <taxon>Pseudomonadati</taxon>
        <taxon>Pseudomonadota</taxon>
        <taxon>Gammaproteobacteria</taxon>
        <taxon>Lysobacterales</taxon>
        <taxon>Lysobacteraceae</taxon>
        <taxon>Xanthomonas</taxon>
        <taxon>Xanthomonas translucens group</taxon>
    </lineage>
</organism>
<dbReference type="AlphaFoldDB" id="A0A1C3TRU4"/>
<protein>
    <recommendedName>
        <fullName evidence="3">Abortive phage resistance protein</fullName>
    </recommendedName>
</protein>
<sequence>MSYQKSWKSYQEQLDQLKSRGMGVTDEPKALLYLERIGYYRLSGYWYPFRLRAKYIDLTESYERPEKLKVKSVATDDFLRGTLFSEVVELYVFDKRLRHLVGDALERIEVALRVDISHTLGKLDTFAYTNPGLLHQKFATHYNPQKGGTAHEIWLSKNNQLVDRSKEDFVKHNKEKYGLPLAIWVVCEVWDFGALSVLYGGMREAEQDVIAKKYGIANGRIFATWLRSLNYLRNVCAHHSRLWNRNVDEQPRLPDVAEISWVAHFHTDRFARARCFMLLKMIRHLMMVINANSTWADRLKAHLESFPDLAKHGLGVSQMGAPTNWSKIWDQ</sequence>
<name>A0A1C3TRU4_XANCT</name>
<dbReference type="PIRSF" id="PIRSF034934">
    <property type="entry name" value="AbiF_AbiD"/>
    <property type="match status" value="1"/>
</dbReference>
<dbReference type="EMBL" id="LT604072">
    <property type="protein sequence ID" value="SCB05850.1"/>
    <property type="molecule type" value="Genomic_DNA"/>
</dbReference>
<gene>
    <name evidence="1" type="ORF">BN444_03221</name>
</gene>
<dbReference type="InterPro" id="IPR017034">
    <property type="entry name" value="Abi_system_AbiD/AbiF"/>
</dbReference>
<dbReference type="PATRIC" id="fig|1261556.5.peg.3279"/>
<evidence type="ECO:0000313" key="2">
    <source>
        <dbReference type="Proteomes" id="UP000093071"/>
    </source>
</evidence>
<reference evidence="2" key="1">
    <citation type="submission" date="2016-07" db="EMBL/GenBank/DDBJ databases">
        <authorList>
            <person name="Jaenicke Sebastian"/>
        </authorList>
    </citation>
    <scope>NUCLEOTIDE SEQUENCE [LARGE SCALE GENOMIC DNA]</scope>
</reference>
<dbReference type="Proteomes" id="UP000093071">
    <property type="component" value="Chromosome I"/>
</dbReference>
<accession>A0A1C3TRU4</accession>
<evidence type="ECO:0008006" key="3">
    <source>
        <dbReference type="Google" id="ProtNLM"/>
    </source>
</evidence>
<dbReference type="Pfam" id="PF07751">
    <property type="entry name" value="Abi_2"/>
    <property type="match status" value="1"/>
</dbReference>